<keyword evidence="2" id="KW-0808">Transferase</keyword>
<dbReference type="InterPro" id="IPR011009">
    <property type="entry name" value="Kinase-like_dom_sf"/>
</dbReference>
<reference evidence="2 3" key="1">
    <citation type="submission" date="2020-04" db="EMBL/GenBank/DDBJ databases">
        <authorList>
            <person name="Klaysubun C."/>
            <person name="Duangmal K."/>
            <person name="Lipun K."/>
        </authorList>
    </citation>
    <scope>NUCLEOTIDE SEQUENCE [LARGE SCALE GENOMIC DNA]</scope>
    <source>
        <strain evidence="2 3">DSM 45300</strain>
    </source>
</reference>
<dbReference type="AlphaFoldDB" id="A0A848DGB9"/>
<feature type="region of interest" description="Disordered" evidence="1">
    <location>
        <begin position="1"/>
        <end position="110"/>
    </location>
</feature>
<dbReference type="Gene3D" id="3.30.200.20">
    <property type="entry name" value="Phosphorylase Kinase, domain 1"/>
    <property type="match status" value="1"/>
</dbReference>
<dbReference type="EMBL" id="JAAXKZ010000022">
    <property type="protein sequence ID" value="NMH91687.1"/>
    <property type="molecule type" value="Genomic_DNA"/>
</dbReference>
<feature type="compositionally biased region" description="Basic residues" evidence="1">
    <location>
        <begin position="1"/>
        <end position="11"/>
    </location>
</feature>
<proteinExistence type="predicted"/>
<name>A0A848DGB9_9PSEU</name>
<dbReference type="Gene3D" id="1.10.510.10">
    <property type="entry name" value="Transferase(Phosphotransferase) domain 1"/>
    <property type="match status" value="1"/>
</dbReference>
<keyword evidence="3" id="KW-1185">Reference proteome</keyword>
<dbReference type="PANTHER" id="PTHR12149">
    <property type="entry name" value="FRUCTOSAMINE 3 KINASE-RELATED PROTEIN"/>
    <property type="match status" value="1"/>
</dbReference>
<feature type="compositionally biased region" description="Basic residues" evidence="1">
    <location>
        <begin position="19"/>
        <end position="33"/>
    </location>
</feature>
<gene>
    <name evidence="2" type="ORF">HF519_08860</name>
</gene>
<feature type="compositionally biased region" description="Low complexity" evidence="1">
    <location>
        <begin position="44"/>
        <end position="69"/>
    </location>
</feature>
<sequence length="391" mass="39822">MARRQPGRRAGGRGAARTRVPRHARRTAGRRRGALGGSDHRAGQRAPPGAAAVGARTGPRPAAPLVRPGRTGGRRGPGPLLRRTGRVRRGAGDGEGGDARAPGLGPGPAVSPGAAAARLLGVPVRRTAPLGGASRVDLDDGRRVVVKPGHGAGAVAAEAAGLRWLAVPGGPPVPEVLAADDAWLVTGFVTAGGAPPGAAAELGRRLAALHAAGAPAFGAPPPDGPVDAWIGRAPMRNVAGPGWPEWYAADRVLPYLRAARDAGTLTAAETAEIETVCDRLPALAGPGEPPARLHGDLWSGNVLWATDGAWLIDPAAHGGHRETDLAMLAVFGCPGLDELRSAYTEATPLADGWRERVPLHQLFPLLVHVVLFGRGYAGQAVAAARAALRAG</sequence>
<dbReference type="PANTHER" id="PTHR12149:SF8">
    <property type="entry name" value="PROTEIN-RIBULOSAMINE 3-KINASE"/>
    <property type="match status" value="1"/>
</dbReference>
<dbReference type="InterPro" id="IPR016477">
    <property type="entry name" value="Fructo-/Ketosamine-3-kinase"/>
</dbReference>
<protein>
    <submittedName>
        <fullName evidence="2">Phosphotransferase</fullName>
    </submittedName>
</protein>
<evidence type="ECO:0000256" key="1">
    <source>
        <dbReference type="SAM" id="MobiDB-lite"/>
    </source>
</evidence>
<organism evidence="2 3">
    <name type="scientific">Pseudonocardia bannensis</name>
    <dbReference type="NCBI Taxonomy" id="630973"/>
    <lineage>
        <taxon>Bacteria</taxon>
        <taxon>Bacillati</taxon>
        <taxon>Actinomycetota</taxon>
        <taxon>Actinomycetes</taxon>
        <taxon>Pseudonocardiales</taxon>
        <taxon>Pseudonocardiaceae</taxon>
        <taxon>Pseudonocardia</taxon>
    </lineage>
</organism>
<evidence type="ECO:0000313" key="3">
    <source>
        <dbReference type="Proteomes" id="UP000586918"/>
    </source>
</evidence>
<dbReference type="SUPFAM" id="SSF56112">
    <property type="entry name" value="Protein kinase-like (PK-like)"/>
    <property type="match status" value="1"/>
</dbReference>
<accession>A0A848DGB9</accession>
<evidence type="ECO:0000313" key="2">
    <source>
        <dbReference type="EMBL" id="NMH91687.1"/>
    </source>
</evidence>
<dbReference type="Gene3D" id="1.20.1270.240">
    <property type="match status" value="1"/>
</dbReference>
<feature type="compositionally biased region" description="Low complexity" evidence="1">
    <location>
        <begin position="99"/>
        <end position="110"/>
    </location>
</feature>
<dbReference type="Proteomes" id="UP000586918">
    <property type="component" value="Unassembled WGS sequence"/>
</dbReference>
<dbReference type="GO" id="GO:0016740">
    <property type="term" value="F:transferase activity"/>
    <property type="evidence" value="ECO:0007669"/>
    <property type="project" value="UniProtKB-KW"/>
</dbReference>
<dbReference type="Pfam" id="PF03881">
    <property type="entry name" value="Fructosamin_kin"/>
    <property type="match status" value="1"/>
</dbReference>
<comment type="caution">
    <text evidence="2">The sequence shown here is derived from an EMBL/GenBank/DDBJ whole genome shotgun (WGS) entry which is preliminary data.</text>
</comment>